<evidence type="ECO:0000256" key="2">
    <source>
        <dbReference type="ARBA" id="ARBA00022553"/>
    </source>
</evidence>
<feature type="region of interest" description="Disordered" evidence="7">
    <location>
        <begin position="507"/>
        <end position="535"/>
    </location>
</feature>
<evidence type="ECO:0000313" key="10">
    <source>
        <dbReference type="EMBL" id="KAK3334811.1"/>
    </source>
</evidence>
<proteinExistence type="predicted"/>
<keyword evidence="2" id="KW-0597">Phosphoprotein</keyword>
<dbReference type="PANTHER" id="PTHR47808">
    <property type="entry name" value="INNER NUCLEAR MEMBRANE PROTEIN HEH2-RELATED"/>
    <property type="match status" value="1"/>
</dbReference>
<dbReference type="GO" id="GO:0071763">
    <property type="term" value="P:nuclear membrane organization"/>
    <property type="evidence" value="ECO:0007669"/>
    <property type="project" value="TreeGrafter"/>
</dbReference>
<reference evidence="10" key="2">
    <citation type="submission" date="2023-06" db="EMBL/GenBank/DDBJ databases">
        <authorList>
            <consortium name="Lawrence Berkeley National Laboratory"/>
            <person name="Haridas S."/>
            <person name="Hensen N."/>
            <person name="Bonometti L."/>
            <person name="Westerberg I."/>
            <person name="Brannstrom I.O."/>
            <person name="Guillou S."/>
            <person name="Cros-Aarteil S."/>
            <person name="Calhoun S."/>
            <person name="Kuo A."/>
            <person name="Mondo S."/>
            <person name="Pangilinan J."/>
            <person name="Riley R."/>
            <person name="Labutti K."/>
            <person name="Andreopoulos B."/>
            <person name="Lipzen A."/>
            <person name="Chen C."/>
            <person name="Yanf M."/>
            <person name="Daum C."/>
            <person name="Ng V."/>
            <person name="Clum A."/>
            <person name="Steindorff A."/>
            <person name="Ohm R."/>
            <person name="Martin F."/>
            <person name="Silar P."/>
            <person name="Natvig D."/>
            <person name="Lalanne C."/>
            <person name="Gautier V."/>
            <person name="Ament-Velasquez S.L."/>
            <person name="Kruys A."/>
            <person name="Hutchinson M.I."/>
            <person name="Powell A.J."/>
            <person name="Barry K."/>
            <person name="Miller A.N."/>
            <person name="Grigoriev I.V."/>
            <person name="Debuchy R."/>
            <person name="Gladieux P."/>
            <person name="Thoren M.H."/>
            <person name="Johannesson H."/>
        </authorList>
    </citation>
    <scope>NUCLEOTIDE SEQUENCE</scope>
    <source>
        <strain evidence="10">CBS 560.94</strain>
    </source>
</reference>
<dbReference type="InterPro" id="IPR011015">
    <property type="entry name" value="LEM/LEM-like_dom_sf"/>
</dbReference>
<dbReference type="InterPro" id="IPR025856">
    <property type="entry name" value="HeH/LEM_domain"/>
</dbReference>
<dbReference type="Gene3D" id="1.10.10.1180">
    <property type="entry name" value="MAN1, winged-helix domain"/>
    <property type="match status" value="1"/>
</dbReference>
<accession>A0AAE0J0S8</accession>
<feature type="compositionally biased region" description="Basic and acidic residues" evidence="7">
    <location>
        <begin position="108"/>
        <end position="119"/>
    </location>
</feature>
<dbReference type="InterPro" id="IPR041885">
    <property type="entry name" value="MAN1_winged_helix_dom"/>
</dbReference>
<feature type="compositionally biased region" description="Low complexity" evidence="7">
    <location>
        <begin position="138"/>
        <end position="150"/>
    </location>
</feature>
<dbReference type="Pfam" id="PF12949">
    <property type="entry name" value="HeH"/>
    <property type="match status" value="1"/>
</dbReference>
<evidence type="ECO:0000256" key="5">
    <source>
        <dbReference type="ARBA" id="ARBA00023136"/>
    </source>
</evidence>
<dbReference type="Pfam" id="PF09402">
    <property type="entry name" value="MSC"/>
    <property type="match status" value="1"/>
</dbReference>
<evidence type="ECO:0000259" key="8">
    <source>
        <dbReference type="Pfam" id="PF09402"/>
    </source>
</evidence>
<keyword evidence="6" id="KW-0539">Nucleus</keyword>
<evidence type="ECO:0000256" key="4">
    <source>
        <dbReference type="ARBA" id="ARBA00022989"/>
    </source>
</evidence>
<dbReference type="RefSeq" id="XP_062676977.1">
    <property type="nucleotide sequence ID" value="XM_062830869.1"/>
</dbReference>
<dbReference type="GO" id="GO:0005783">
    <property type="term" value="C:endoplasmic reticulum"/>
    <property type="evidence" value="ECO:0007669"/>
    <property type="project" value="TreeGrafter"/>
</dbReference>
<name>A0AAE0J0S8_9PEZI</name>
<dbReference type="Proteomes" id="UP001278500">
    <property type="component" value="Unassembled WGS sequence"/>
</dbReference>
<feature type="compositionally biased region" description="Basic and acidic residues" evidence="7">
    <location>
        <begin position="507"/>
        <end position="517"/>
    </location>
</feature>
<dbReference type="GeneID" id="87868023"/>
<comment type="subcellular location">
    <subcellularLocation>
        <location evidence="1">Nucleus inner membrane</location>
    </subcellularLocation>
</comment>
<feature type="compositionally biased region" description="Polar residues" evidence="7">
    <location>
        <begin position="262"/>
        <end position="281"/>
    </location>
</feature>
<dbReference type="GO" id="GO:0003682">
    <property type="term" value="F:chromatin binding"/>
    <property type="evidence" value="ECO:0007669"/>
    <property type="project" value="InterPro"/>
</dbReference>
<feature type="region of interest" description="Disordered" evidence="7">
    <location>
        <begin position="728"/>
        <end position="809"/>
    </location>
</feature>
<evidence type="ECO:0000256" key="3">
    <source>
        <dbReference type="ARBA" id="ARBA00022692"/>
    </source>
</evidence>
<dbReference type="AlphaFoldDB" id="A0AAE0J0S8"/>
<evidence type="ECO:0000259" key="9">
    <source>
        <dbReference type="Pfam" id="PF12949"/>
    </source>
</evidence>
<keyword evidence="3" id="KW-0812">Transmembrane</keyword>
<keyword evidence="5" id="KW-0472">Membrane</keyword>
<evidence type="ECO:0000256" key="7">
    <source>
        <dbReference type="SAM" id="MobiDB-lite"/>
    </source>
</evidence>
<dbReference type="Gene3D" id="1.10.720.40">
    <property type="match status" value="1"/>
</dbReference>
<evidence type="ECO:0000313" key="11">
    <source>
        <dbReference type="Proteomes" id="UP001278500"/>
    </source>
</evidence>
<keyword evidence="4" id="KW-1133">Transmembrane helix</keyword>
<dbReference type="PANTHER" id="PTHR47808:SF2">
    <property type="entry name" value="LEM DOMAIN-CONTAINING PROTEIN 2"/>
    <property type="match status" value="1"/>
</dbReference>
<organism evidence="10 11">
    <name type="scientific">Neurospora tetraspora</name>
    <dbReference type="NCBI Taxonomy" id="94610"/>
    <lineage>
        <taxon>Eukaryota</taxon>
        <taxon>Fungi</taxon>
        <taxon>Dikarya</taxon>
        <taxon>Ascomycota</taxon>
        <taxon>Pezizomycotina</taxon>
        <taxon>Sordariomycetes</taxon>
        <taxon>Sordariomycetidae</taxon>
        <taxon>Sordariales</taxon>
        <taxon>Sordariaceae</taxon>
        <taxon>Neurospora</taxon>
    </lineage>
</organism>
<reference evidence="10" key="1">
    <citation type="journal article" date="2023" name="Mol. Phylogenet. Evol.">
        <title>Genome-scale phylogeny and comparative genomics of the fungal order Sordariales.</title>
        <authorList>
            <person name="Hensen N."/>
            <person name="Bonometti L."/>
            <person name="Westerberg I."/>
            <person name="Brannstrom I.O."/>
            <person name="Guillou S."/>
            <person name="Cros-Aarteil S."/>
            <person name="Calhoun S."/>
            <person name="Haridas S."/>
            <person name="Kuo A."/>
            <person name="Mondo S."/>
            <person name="Pangilinan J."/>
            <person name="Riley R."/>
            <person name="LaButti K."/>
            <person name="Andreopoulos B."/>
            <person name="Lipzen A."/>
            <person name="Chen C."/>
            <person name="Yan M."/>
            <person name="Daum C."/>
            <person name="Ng V."/>
            <person name="Clum A."/>
            <person name="Steindorff A."/>
            <person name="Ohm R.A."/>
            <person name="Martin F."/>
            <person name="Silar P."/>
            <person name="Natvig D.O."/>
            <person name="Lalanne C."/>
            <person name="Gautier V."/>
            <person name="Ament-Velasquez S.L."/>
            <person name="Kruys A."/>
            <person name="Hutchinson M.I."/>
            <person name="Powell A.J."/>
            <person name="Barry K."/>
            <person name="Miller A.N."/>
            <person name="Grigoriev I.V."/>
            <person name="Debuchy R."/>
            <person name="Gladieux P."/>
            <person name="Hiltunen Thoren M."/>
            <person name="Johannesson H."/>
        </authorList>
    </citation>
    <scope>NUCLEOTIDE SEQUENCE</scope>
    <source>
        <strain evidence="10">CBS 560.94</strain>
    </source>
</reference>
<protein>
    <submittedName>
        <fullName evidence="10">Man1-Src1p-C-terminal domain-containing protein</fullName>
    </submittedName>
</protein>
<feature type="compositionally biased region" description="Basic and acidic residues" evidence="7">
    <location>
        <begin position="185"/>
        <end position="195"/>
    </location>
</feature>
<dbReference type="EMBL" id="JAUEPP010000009">
    <property type="protein sequence ID" value="KAK3334811.1"/>
    <property type="molecule type" value="Genomic_DNA"/>
</dbReference>
<dbReference type="CDD" id="cd12935">
    <property type="entry name" value="LEM_like"/>
    <property type="match status" value="1"/>
</dbReference>
<comment type="caution">
    <text evidence="10">The sequence shown here is derived from an EMBL/GenBank/DDBJ whole genome shotgun (WGS) entry which is preliminary data.</text>
</comment>
<gene>
    <name evidence="10" type="ORF">B0H65DRAFT_583057</name>
</gene>
<sequence>MSDVENVDYLQPGFDPRSLTVPRLRSILVTHQVPYSSTAKKGQLVDLFNEHVVPLSKKYLASRTAKRSSKGIVDADTQSSASTDFDQELPPPSRSTRRSRSPRKVSRVKQEEHVPEHHAPVTPAAARGTTTSQRVPRSAASHVSHAPSVADTDDTGHEAETSFQETSYQETPSTLGRHLRTTPAVKHESDDDFFKRTPATASVFTNDNPFQAGSPPAPPSTVKTPSHRRKTSGLDSAYTRTPSTVASRRRTDGPQYDESEAPDTTSSIRSYEPSSTSTVRTYQLPFGRKHSTPKTPRSPEYSEMSMVSNVADSSYIADSSYVEAGEEFTPDEQLALMQEEIDNPALAAQRNKKVSRRGRSPLTTPLWVLLTTLFVAYAGWYRQEKIAVGYCGLGRESRQIVGRSIKLPDWATEVTDKIGLHDFEVPEWAGPFLEPDCEPCPPHAYCYDAFIARCEPGFVLKPHPLAFGGLVPLPPTCEPDGEKARKVQAVANKAVEELRDRRAKYECGEPLEPEGKPLESPAIDEQELKESLSKKRSKRMAAEEFEELWAAALGEVKARDEVEVHVTDSYYEKRGASGFPTTKLSSSSLARLSYSCALRRSVKLGLARHRLSIGGVILSLLSLIYGRNAYRSHRAVARQIPGLVDQVLDRLALQKEMAFESDGDHDAFLFLPNLRDDVLRSVHRLAERERVWKKVAAVVEQNSNVRTGQRESSSGEIARAWEWIGPSRPGITGGEARRRLKSSNNTQRVSWGPDVKTEAEVEEEQQQQQQVVKGEEDQLKFETPTHPPARAGGGSRFGFRKWTEGRPIY</sequence>
<feature type="region of interest" description="Disordered" evidence="7">
    <location>
        <begin position="63"/>
        <end position="304"/>
    </location>
</feature>
<evidence type="ECO:0000256" key="1">
    <source>
        <dbReference type="ARBA" id="ARBA00004540"/>
    </source>
</evidence>
<feature type="compositionally biased region" description="Basic residues" evidence="7">
    <location>
        <begin position="95"/>
        <end position="107"/>
    </location>
</feature>
<evidence type="ECO:0000256" key="6">
    <source>
        <dbReference type="ARBA" id="ARBA00023242"/>
    </source>
</evidence>
<keyword evidence="11" id="KW-1185">Reference proteome</keyword>
<feature type="compositionally biased region" description="Polar residues" evidence="7">
    <location>
        <begin position="199"/>
        <end position="211"/>
    </location>
</feature>
<feature type="domain" description="Man1/Src1-like C-terminal" evidence="8">
    <location>
        <begin position="369"/>
        <end position="726"/>
    </location>
</feature>
<dbReference type="InterPro" id="IPR044780">
    <property type="entry name" value="Heh2/Src1"/>
</dbReference>
<dbReference type="GO" id="GO:0034399">
    <property type="term" value="C:nuclear periphery"/>
    <property type="evidence" value="ECO:0007669"/>
    <property type="project" value="TreeGrafter"/>
</dbReference>
<dbReference type="InterPro" id="IPR018996">
    <property type="entry name" value="Man1/Src1-like_C"/>
</dbReference>
<feature type="domain" description="HeH/LEM" evidence="9">
    <location>
        <begin position="16"/>
        <end position="50"/>
    </location>
</feature>
<dbReference type="GO" id="GO:0005637">
    <property type="term" value="C:nuclear inner membrane"/>
    <property type="evidence" value="ECO:0007669"/>
    <property type="project" value="UniProtKB-SubCell"/>
</dbReference>
<feature type="compositionally biased region" description="Polar residues" evidence="7">
    <location>
        <begin position="161"/>
        <end position="174"/>
    </location>
</feature>